<dbReference type="SUPFAM" id="SSF49764">
    <property type="entry name" value="HSP20-like chaperones"/>
    <property type="match status" value="1"/>
</dbReference>
<geneLocation type="plasmid" evidence="4">
    <name>pER35</name>
</geneLocation>
<dbReference type="EMBL" id="AF177167">
    <property type="protein sequence ID" value="AAF04359.1"/>
    <property type="molecule type" value="Genomic_DNA"/>
</dbReference>
<dbReference type="PROSITE" id="PS01031">
    <property type="entry name" value="SHSP"/>
    <property type="match status" value="1"/>
</dbReference>
<evidence type="ECO:0000256" key="2">
    <source>
        <dbReference type="RuleBase" id="RU003616"/>
    </source>
</evidence>
<keyword evidence="4" id="KW-0614">Plasmid</keyword>
<accession>Q9RNW3</accession>
<feature type="domain" description="SHSP" evidence="3">
    <location>
        <begin position="39"/>
        <end position="154"/>
    </location>
</feature>
<organism evidence="4">
    <name type="scientific">Streptococcus thermophilus</name>
    <dbReference type="NCBI Taxonomy" id="1308"/>
    <lineage>
        <taxon>Bacteria</taxon>
        <taxon>Bacillati</taxon>
        <taxon>Bacillota</taxon>
        <taxon>Bacilli</taxon>
        <taxon>Lactobacillales</taxon>
        <taxon>Streptococcaceae</taxon>
        <taxon>Streptococcus</taxon>
    </lineage>
</organism>
<dbReference type="Pfam" id="PF00011">
    <property type="entry name" value="HSP20"/>
    <property type="match status" value="1"/>
</dbReference>
<dbReference type="PIR" id="T44801">
    <property type="entry name" value="T44801"/>
</dbReference>
<dbReference type="InterPro" id="IPR002068">
    <property type="entry name" value="A-crystallin/Hsp20_dom"/>
</dbReference>
<dbReference type="Gene3D" id="2.60.40.790">
    <property type="match status" value="1"/>
</dbReference>
<evidence type="ECO:0000313" key="4">
    <source>
        <dbReference type="EMBL" id="AAF04359.1"/>
    </source>
</evidence>
<dbReference type="PANTHER" id="PTHR11527">
    <property type="entry name" value="HEAT-SHOCK PROTEIN 20 FAMILY MEMBER"/>
    <property type="match status" value="1"/>
</dbReference>
<comment type="similarity">
    <text evidence="1 2">Belongs to the small heat shock protein (HSP20) family.</text>
</comment>
<dbReference type="RefSeq" id="WP_010883720.1">
    <property type="nucleotide sequence ID" value="NC_000937.1"/>
</dbReference>
<evidence type="ECO:0000256" key="1">
    <source>
        <dbReference type="PROSITE-ProRule" id="PRU00285"/>
    </source>
</evidence>
<gene>
    <name evidence="4" type="primary">hsp</name>
</gene>
<dbReference type="AlphaFoldDB" id="Q9RNW3"/>
<sequence>MLNKIQQRNSDIYSMTPFNFFEDFRRNLFNDFFEDFSHNLFNDLKSNLIKTDIHETDNEYVVEAELPGIPKEDIQVNYENGVLTISGQRQIDAAIEDKKGKLIHSERSLTSVRRQYLLENVKEDEIKASYSDGILKVTLPKDSNKEIKTSIPIE</sequence>
<name>Q9RNW3_STRTR</name>
<dbReference type="InterPro" id="IPR031107">
    <property type="entry name" value="Small_HSP"/>
</dbReference>
<dbReference type="InterPro" id="IPR008978">
    <property type="entry name" value="HSP20-like_chaperone"/>
</dbReference>
<evidence type="ECO:0000259" key="3">
    <source>
        <dbReference type="PROSITE" id="PS01031"/>
    </source>
</evidence>
<proteinExistence type="inferred from homology"/>
<protein>
    <submittedName>
        <fullName evidence="4">Low molecular weight heat stress protein</fullName>
    </submittedName>
</protein>
<dbReference type="CDD" id="cd06471">
    <property type="entry name" value="ACD_LpsHSP_like"/>
    <property type="match status" value="1"/>
</dbReference>
<reference evidence="4" key="1">
    <citation type="journal article" date="2000" name="Curr. Microbiol.">
        <title>Comparison of low-molecular-weight heat stress proteins encoded on plasmids in different strains of Streptococcus thermophilus.</title>
        <authorList>
            <person name="Solow B.T."/>
            <person name="Somkuti G.A."/>
        </authorList>
    </citation>
    <scope>NUCLEOTIDE SEQUENCE</scope>
    <source>
        <strain evidence="4">ST135</strain>
        <plasmid evidence="4">pER35</plasmid>
    </source>
</reference>